<dbReference type="InterPro" id="IPR000719">
    <property type="entry name" value="Prot_kinase_dom"/>
</dbReference>
<dbReference type="Gene3D" id="3.30.200.20">
    <property type="entry name" value="Phosphorylase Kinase, domain 1"/>
    <property type="match status" value="1"/>
</dbReference>
<dbReference type="Proteomes" id="UP001188597">
    <property type="component" value="Unassembled WGS sequence"/>
</dbReference>
<keyword evidence="3" id="KW-1185">Reference proteome</keyword>
<proteinExistence type="predicted"/>
<name>A0AA88XCF9_9ASTE</name>
<dbReference type="PROSITE" id="PS50011">
    <property type="entry name" value="PROTEIN_KINASE_DOM"/>
    <property type="match status" value="1"/>
</dbReference>
<dbReference type="Pfam" id="PF07714">
    <property type="entry name" value="PK_Tyr_Ser-Thr"/>
    <property type="match status" value="1"/>
</dbReference>
<protein>
    <recommendedName>
        <fullName evidence="1">Protein kinase domain-containing protein</fullName>
    </recommendedName>
</protein>
<comment type="caution">
    <text evidence="2">The sequence shown here is derived from an EMBL/GenBank/DDBJ whole genome shotgun (WGS) entry which is preliminary data.</text>
</comment>
<dbReference type="GO" id="GO:0004672">
    <property type="term" value="F:protein kinase activity"/>
    <property type="evidence" value="ECO:0007669"/>
    <property type="project" value="InterPro"/>
</dbReference>
<dbReference type="InterPro" id="IPR001245">
    <property type="entry name" value="Ser-Thr/Tyr_kinase_cat_dom"/>
</dbReference>
<evidence type="ECO:0000259" key="1">
    <source>
        <dbReference type="PROSITE" id="PS50011"/>
    </source>
</evidence>
<gene>
    <name evidence="2" type="ORF">RJ639_027071</name>
</gene>
<dbReference type="EMBL" id="JAVXUP010000071">
    <property type="protein sequence ID" value="KAK3039730.1"/>
    <property type="molecule type" value="Genomic_DNA"/>
</dbReference>
<dbReference type="PANTHER" id="PTHR27006:SF634">
    <property type="entry name" value="RECEPTOR-LIKE SERINE_THREONINE-PROTEIN KINASE"/>
    <property type="match status" value="1"/>
</dbReference>
<dbReference type="SUPFAM" id="SSF56112">
    <property type="entry name" value="Protein kinase-like (PK-like)"/>
    <property type="match status" value="1"/>
</dbReference>
<organism evidence="2 3">
    <name type="scientific">Escallonia herrerae</name>
    <dbReference type="NCBI Taxonomy" id="1293975"/>
    <lineage>
        <taxon>Eukaryota</taxon>
        <taxon>Viridiplantae</taxon>
        <taxon>Streptophyta</taxon>
        <taxon>Embryophyta</taxon>
        <taxon>Tracheophyta</taxon>
        <taxon>Spermatophyta</taxon>
        <taxon>Magnoliopsida</taxon>
        <taxon>eudicotyledons</taxon>
        <taxon>Gunneridae</taxon>
        <taxon>Pentapetalae</taxon>
        <taxon>asterids</taxon>
        <taxon>campanulids</taxon>
        <taxon>Escalloniales</taxon>
        <taxon>Escalloniaceae</taxon>
        <taxon>Escallonia</taxon>
    </lineage>
</organism>
<evidence type="ECO:0000313" key="2">
    <source>
        <dbReference type="EMBL" id="KAK3039730.1"/>
    </source>
</evidence>
<sequence>MSKNSGQGELEFKNEVSLLAKLHHKNLVRLLGFCLEKRERLLIYEFVPNASLNKFLFGMAWKHRRKGEGSRLIDLALRAHSGSIRNIVRCIHIGLLCIQENVASRPTMASVILMLNSVSITLPVPFEPAFFMHNSIVPEFPLCEYSLGTNDSNQSTSKYAHFSNNEASISELHSR</sequence>
<dbReference type="PANTHER" id="PTHR27006">
    <property type="entry name" value="PROMASTIGOTE SURFACE ANTIGEN PROTEIN PSA"/>
    <property type="match status" value="1"/>
</dbReference>
<reference evidence="2" key="1">
    <citation type="submission" date="2022-12" db="EMBL/GenBank/DDBJ databases">
        <title>Draft genome assemblies for two species of Escallonia (Escalloniales).</title>
        <authorList>
            <person name="Chanderbali A."/>
            <person name="Dervinis C."/>
            <person name="Anghel I."/>
            <person name="Soltis D."/>
            <person name="Soltis P."/>
            <person name="Zapata F."/>
        </authorList>
    </citation>
    <scope>NUCLEOTIDE SEQUENCE</scope>
    <source>
        <strain evidence="2">UCBG64.0493</strain>
        <tissue evidence="2">Leaf</tissue>
    </source>
</reference>
<evidence type="ECO:0000313" key="3">
    <source>
        <dbReference type="Proteomes" id="UP001188597"/>
    </source>
</evidence>
<feature type="domain" description="Protein kinase" evidence="1">
    <location>
        <begin position="1"/>
        <end position="175"/>
    </location>
</feature>
<dbReference type="AlphaFoldDB" id="A0AA88XCF9"/>
<dbReference type="InterPro" id="IPR011009">
    <property type="entry name" value="Kinase-like_dom_sf"/>
</dbReference>
<accession>A0AA88XCF9</accession>
<dbReference type="GO" id="GO:0005524">
    <property type="term" value="F:ATP binding"/>
    <property type="evidence" value="ECO:0007669"/>
    <property type="project" value="InterPro"/>
</dbReference>